<name>A0A1V9GA81_9BACT</name>
<protein>
    <submittedName>
        <fullName evidence="1">Uncharacterized protein</fullName>
    </submittedName>
</protein>
<organism evidence="1 2">
    <name type="scientific">Niastella populi</name>
    <dbReference type="NCBI Taxonomy" id="550983"/>
    <lineage>
        <taxon>Bacteria</taxon>
        <taxon>Pseudomonadati</taxon>
        <taxon>Bacteroidota</taxon>
        <taxon>Chitinophagia</taxon>
        <taxon>Chitinophagales</taxon>
        <taxon>Chitinophagaceae</taxon>
        <taxon>Niastella</taxon>
    </lineage>
</organism>
<dbReference type="Proteomes" id="UP000192276">
    <property type="component" value="Unassembled WGS sequence"/>
</dbReference>
<dbReference type="AlphaFoldDB" id="A0A1V9GA81"/>
<gene>
    <name evidence="1" type="ORF">A4R26_33405</name>
</gene>
<sequence length="78" mass="9337">MNDYTYEEQNLAYKFADALNDHKSMQWHLSLVRKYELWSLQKQLQEALDVPDNEVRISRAAIYNSRVKRYGVQKSARD</sequence>
<comment type="caution">
    <text evidence="1">The sequence shown here is derived from an EMBL/GenBank/DDBJ whole genome shotgun (WGS) entry which is preliminary data.</text>
</comment>
<evidence type="ECO:0000313" key="1">
    <source>
        <dbReference type="EMBL" id="OQP67487.1"/>
    </source>
</evidence>
<evidence type="ECO:0000313" key="2">
    <source>
        <dbReference type="Proteomes" id="UP000192276"/>
    </source>
</evidence>
<keyword evidence="2" id="KW-1185">Reference proteome</keyword>
<proteinExistence type="predicted"/>
<accession>A0A1V9GA81</accession>
<reference evidence="2" key="1">
    <citation type="submission" date="2016-04" db="EMBL/GenBank/DDBJ databases">
        <authorList>
            <person name="Chen L."/>
            <person name="Zhuang W."/>
            <person name="Wang G."/>
        </authorList>
    </citation>
    <scope>NUCLEOTIDE SEQUENCE [LARGE SCALE GENOMIC DNA]</scope>
    <source>
        <strain evidence="2">208</strain>
    </source>
</reference>
<dbReference type="EMBL" id="LWBP01000042">
    <property type="protein sequence ID" value="OQP67487.1"/>
    <property type="molecule type" value="Genomic_DNA"/>
</dbReference>